<evidence type="ECO:0000256" key="14">
    <source>
        <dbReference type="SAM" id="Phobius"/>
    </source>
</evidence>
<feature type="transmembrane region" description="Helical" evidence="14">
    <location>
        <begin position="1135"/>
        <end position="1160"/>
    </location>
</feature>
<dbReference type="InterPro" id="IPR013525">
    <property type="entry name" value="ABC2_TM"/>
</dbReference>
<dbReference type="SMART" id="SM00382">
    <property type="entry name" value="AAA"/>
    <property type="match status" value="2"/>
</dbReference>
<feature type="region of interest" description="Disordered" evidence="13">
    <location>
        <begin position="1"/>
        <end position="20"/>
    </location>
</feature>
<dbReference type="GO" id="GO:0016020">
    <property type="term" value="C:membrane"/>
    <property type="evidence" value="ECO:0007669"/>
    <property type="project" value="UniProtKB-SubCell"/>
</dbReference>
<evidence type="ECO:0000256" key="5">
    <source>
        <dbReference type="ARBA" id="ARBA00022741"/>
    </source>
</evidence>
<evidence type="ECO:0000259" key="15">
    <source>
        <dbReference type="PROSITE" id="PS50893"/>
    </source>
</evidence>
<dbReference type="GO" id="GO:0140359">
    <property type="term" value="F:ABC-type transporter activity"/>
    <property type="evidence" value="ECO:0007669"/>
    <property type="project" value="InterPro"/>
</dbReference>
<dbReference type="HOGENOM" id="CLU_000604_35_0_1"/>
<evidence type="ECO:0000256" key="12">
    <source>
        <dbReference type="ARBA" id="ARBA00049037"/>
    </source>
</evidence>
<feature type="transmembrane region" description="Helical" evidence="14">
    <location>
        <begin position="487"/>
        <end position="511"/>
    </location>
</feature>
<comment type="catalytic activity">
    <reaction evidence="11">
        <text>fluconazole(in) + ATP + H2O = fluconazole(out) + ADP + phosphate + H(+)</text>
        <dbReference type="Rhea" id="RHEA:61916"/>
        <dbReference type="ChEBI" id="CHEBI:15377"/>
        <dbReference type="ChEBI" id="CHEBI:15378"/>
        <dbReference type="ChEBI" id="CHEBI:30616"/>
        <dbReference type="ChEBI" id="CHEBI:43474"/>
        <dbReference type="ChEBI" id="CHEBI:46081"/>
        <dbReference type="ChEBI" id="CHEBI:456216"/>
    </reaction>
    <physiologicalReaction direction="left-to-right" evidence="11">
        <dbReference type="Rhea" id="RHEA:61917"/>
    </physiologicalReaction>
</comment>
<keyword evidence="7 14" id="KW-1133">Transmembrane helix</keyword>
<organism evidence="16 17">
    <name type="scientific">Uncinocarpus reesii (strain UAMH 1704)</name>
    <dbReference type="NCBI Taxonomy" id="336963"/>
    <lineage>
        <taxon>Eukaryota</taxon>
        <taxon>Fungi</taxon>
        <taxon>Dikarya</taxon>
        <taxon>Ascomycota</taxon>
        <taxon>Pezizomycotina</taxon>
        <taxon>Eurotiomycetes</taxon>
        <taxon>Eurotiomycetidae</taxon>
        <taxon>Onygenales</taxon>
        <taxon>Onygenaceae</taxon>
        <taxon>Uncinocarpus</taxon>
    </lineage>
</organism>
<protein>
    <recommendedName>
        <fullName evidence="15">ABC transporter domain-containing protein</fullName>
    </recommendedName>
</protein>
<evidence type="ECO:0000256" key="1">
    <source>
        <dbReference type="ARBA" id="ARBA00004141"/>
    </source>
</evidence>
<feature type="transmembrane region" description="Helical" evidence="14">
    <location>
        <begin position="1289"/>
        <end position="1310"/>
    </location>
</feature>
<dbReference type="PROSITE" id="PS50893">
    <property type="entry name" value="ABC_TRANSPORTER_2"/>
    <property type="match status" value="1"/>
</dbReference>
<feature type="transmembrane region" description="Helical" evidence="14">
    <location>
        <begin position="1166"/>
        <end position="1186"/>
    </location>
</feature>
<comment type="similarity">
    <text evidence="2">Belongs to the ABC transporter superfamily. ABCG family. PDR (TC 3.A.1.205) subfamily.</text>
</comment>
<dbReference type="Proteomes" id="UP000002058">
    <property type="component" value="Unassembled WGS sequence"/>
</dbReference>
<dbReference type="InParanoid" id="C4JNG6"/>
<name>C4JNG6_UNCRE</name>
<dbReference type="Pfam" id="PF01061">
    <property type="entry name" value="ABC2_membrane"/>
    <property type="match status" value="2"/>
</dbReference>
<gene>
    <name evidence="16" type="ORF">UREG_02964</name>
</gene>
<dbReference type="OrthoDB" id="245989at2759"/>
<keyword evidence="4 14" id="KW-0812">Transmembrane</keyword>
<comment type="catalytic activity">
    <reaction evidence="12">
        <text>(S)-miconazole(in) + ATP + H2O = (S)-miconazole(out) + ADP + phosphate + H(+)</text>
        <dbReference type="Rhea" id="RHEA:61932"/>
        <dbReference type="ChEBI" id="CHEBI:15377"/>
        <dbReference type="ChEBI" id="CHEBI:15378"/>
        <dbReference type="ChEBI" id="CHEBI:30616"/>
        <dbReference type="ChEBI" id="CHEBI:43474"/>
        <dbReference type="ChEBI" id="CHEBI:82897"/>
        <dbReference type="ChEBI" id="CHEBI:456216"/>
    </reaction>
    <physiologicalReaction direction="left-to-right" evidence="12">
        <dbReference type="Rhea" id="RHEA:61933"/>
    </physiologicalReaction>
</comment>
<dbReference type="VEuPathDB" id="FungiDB:UREG_02964"/>
<feature type="domain" description="ABC transporter" evidence="15">
    <location>
        <begin position="698"/>
        <end position="936"/>
    </location>
</feature>
<evidence type="ECO:0000256" key="9">
    <source>
        <dbReference type="ARBA" id="ARBA00047646"/>
    </source>
</evidence>
<evidence type="ECO:0000256" key="10">
    <source>
        <dbReference type="ARBA" id="ARBA00047823"/>
    </source>
</evidence>
<dbReference type="GO" id="GO:0005524">
    <property type="term" value="F:ATP binding"/>
    <property type="evidence" value="ECO:0007669"/>
    <property type="project" value="UniProtKB-KW"/>
</dbReference>
<evidence type="ECO:0000256" key="13">
    <source>
        <dbReference type="SAM" id="MobiDB-lite"/>
    </source>
</evidence>
<evidence type="ECO:0000313" key="16">
    <source>
        <dbReference type="EMBL" id="EEP78119.1"/>
    </source>
</evidence>
<feature type="transmembrane region" description="Helical" evidence="14">
    <location>
        <begin position="450"/>
        <end position="475"/>
    </location>
</feature>
<evidence type="ECO:0000256" key="3">
    <source>
        <dbReference type="ARBA" id="ARBA00022448"/>
    </source>
</evidence>
<dbReference type="PANTHER" id="PTHR19241">
    <property type="entry name" value="ATP-BINDING CASSETTE TRANSPORTER"/>
    <property type="match status" value="1"/>
</dbReference>
<keyword evidence="8 14" id="KW-0472">Membrane</keyword>
<dbReference type="KEGG" id="ure:UREG_02964"/>
<dbReference type="Pfam" id="PF06422">
    <property type="entry name" value="PDR_CDR"/>
    <property type="match status" value="1"/>
</dbReference>
<feature type="transmembrane region" description="Helical" evidence="14">
    <location>
        <begin position="1061"/>
        <end position="1086"/>
    </location>
</feature>
<comment type="catalytic activity">
    <reaction evidence="10">
        <text>voriconazole(in) + ATP + H2O = voriconazole(out) + ADP + phosphate + H(+)</text>
        <dbReference type="Rhea" id="RHEA:61912"/>
        <dbReference type="ChEBI" id="CHEBI:10023"/>
        <dbReference type="ChEBI" id="CHEBI:15377"/>
        <dbReference type="ChEBI" id="CHEBI:15378"/>
        <dbReference type="ChEBI" id="CHEBI:30616"/>
        <dbReference type="ChEBI" id="CHEBI:43474"/>
        <dbReference type="ChEBI" id="CHEBI:456216"/>
    </reaction>
    <physiologicalReaction direction="left-to-right" evidence="10">
        <dbReference type="Rhea" id="RHEA:61913"/>
    </physiologicalReaction>
</comment>
<feature type="transmembrane region" description="Helical" evidence="14">
    <location>
        <begin position="1098"/>
        <end position="1123"/>
    </location>
</feature>
<dbReference type="RefSeq" id="XP_002543448.1">
    <property type="nucleotide sequence ID" value="XM_002543402.1"/>
</dbReference>
<keyword evidence="6" id="KW-0067">ATP-binding</keyword>
<reference evidence="17" key="1">
    <citation type="journal article" date="2009" name="Genome Res.">
        <title>Comparative genomic analyses of the human fungal pathogens Coccidioides and their relatives.</title>
        <authorList>
            <person name="Sharpton T.J."/>
            <person name="Stajich J.E."/>
            <person name="Rounsley S.D."/>
            <person name="Gardner M.J."/>
            <person name="Wortman J.R."/>
            <person name="Jordar V.S."/>
            <person name="Maiti R."/>
            <person name="Kodira C.D."/>
            <person name="Neafsey D.E."/>
            <person name="Zeng Q."/>
            <person name="Hung C.-Y."/>
            <person name="McMahan C."/>
            <person name="Muszewska A."/>
            <person name="Grynberg M."/>
            <person name="Mandel M.A."/>
            <person name="Kellner E.M."/>
            <person name="Barker B.M."/>
            <person name="Galgiani J.N."/>
            <person name="Orbach M.J."/>
            <person name="Kirkland T.N."/>
            <person name="Cole G.T."/>
            <person name="Henn M.R."/>
            <person name="Birren B.W."/>
            <person name="Taylor J.W."/>
        </authorList>
    </citation>
    <scope>NUCLEOTIDE SEQUENCE [LARGE SCALE GENOMIC DNA]</scope>
    <source>
        <strain evidence="17">UAMH 1704</strain>
    </source>
</reference>
<dbReference type="Gene3D" id="3.40.50.300">
    <property type="entry name" value="P-loop containing nucleotide triphosphate hydrolases"/>
    <property type="match status" value="2"/>
</dbReference>
<dbReference type="InterPro" id="IPR003439">
    <property type="entry name" value="ABC_transporter-like_ATP-bd"/>
</dbReference>
<feature type="transmembrane region" description="Helical" evidence="14">
    <location>
        <begin position="517"/>
        <end position="535"/>
    </location>
</feature>
<comment type="subcellular location">
    <subcellularLocation>
        <location evidence="1">Membrane</location>
        <topology evidence="1">Multi-pass membrane protein</topology>
    </subcellularLocation>
</comment>
<keyword evidence="3" id="KW-0813">Transport</keyword>
<keyword evidence="17" id="KW-1185">Reference proteome</keyword>
<sequence>MSSTPETSSESKEPIPKASIPGLGAVQTFIEKQSGSGTHLKHVPVTFQGLSVSAPDSGEVIVKTLPQAILNTFGVDQFNFVKNLLFSRKTAKEPLGQRNILEDFTGVVRPGEMLLVLGRPGSGCSTFLRTLANRTTLSVHGDLKYAGSSAADFGRSHRRDTIYLPEEDQHIAALSVRQTLRFALRMSLAYNVRSPEMVEELVQTMAQMFGIEHALDTPVGGAFFPGDRTTVATLYQAGENIYNHFDKVTVIYEGRQAFFGKIDEARKYFEDLGFVRVEGQTTAEFLSNVTDPLQRRVSPGSRAADLRTAADFVAEFKRSPYFASLSREVEVCHRQHHGQTRQTSTTASFNLPYLLQIWECLLREVQLVRGQRMVHYFKWLTTVILCLVIGSEYFDISNDAQGAFTRGGLLFFALIFNGWLQFPELFDAHTNRPVLERQAALHMYRPSAVALARVIIDIPLIVFQHIIFVITFYFLAGLQISAGKFFYFFFILVLSTVCFSNLLRMFAYYVPTLDDCFRFGGTASTITMLFSGFLVPTKDMRPYFGWLHYVSPMNYAYESVFVNEFDGLTLECNGKLIPAITNADPDYQICALPGAQQGQQSIPGQQYAEANGLYLSHKWRNVGILFSFIAVYIVVSVIGSEMMKFTPQGGAPIVYTSRRKSRKGEVTAVQNDVEKLPSTPELSGDEKMLPAQHHGPSLTLENLTVDIEEKHIVKGITAYVSPGDFVSICGASGAGKTTMLKALSQINVTGRVGGQIKFGNEPIGTAYKRATGFAQQNDLHDATSTIREAFEFSALLRQPNIYSRAEKLAYVEHVLDLLDLRHVQDALIGDENSGLGVEMTKRVTIGVELAARPKVLFADEPTSGLDSEGAANLVKYLRRLAHAGQAVMVTIHQPSTLVFSEFDKVLALSPEGEQLYFGSSHSVLSYFAKHGAVPPPDTNPAEFVLEAGGAGINARKDDKGSEWSKRWRESEEAAEVMNEINRISTSGKVDSPGEHEDDMFNASTFVQTWLLTKRILKNQWRNPPYMYSKIWVHVVHAVLIGTTIFKLGTSPHDLQNRSLSVFSIILLVNTIVNTILARFFFARLLWEAREGPSRIYGWVALCNASILAEMPGALACGFLYYVIWYWLCGLPTGEAAGYVFLSLLTFEVFEILFGLFMMAVSPDLGFAGNVLVFLVCSVNWFNGIIVPYDQIQVFWRYWLYYLSPFTYLLGGLVTSVVKDQQVVCDQSDVFTISPPGNQTCGSYISSWAASAQAQLLNPQATDHCRICQWTNSNQYLEGFSLGKDRNGGIWGSWAIFVLFTCSSFILVYFFTWATRVKRWKLFYFF</sequence>
<evidence type="ECO:0000256" key="2">
    <source>
        <dbReference type="ARBA" id="ARBA00006012"/>
    </source>
</evidence>
<evidence type="ECO:0000256" key="6">
    <source>
        <dbReference type="ARBA" id="ARBA00022840"/>
    </source>
</evidence>
<dbReference type="GO" id="GO:0016887">
    <property type="term" value="F:ATP hydrolysis activity"/>
    <property type="evidence" value="ECO:0007669"/>
    <property type="project" value="InterPro"/>
</dbReference>
<feature type="transmembrane region" description="Helical" evidence="14">
    <location>
        <begin position="1198"/>
        <end position="1217"/>
    </location>
</feature>
<evidence type="ECO:0000256" key="11">
    <source>
        <dbReference type="ARBA" id="ARBA00047981"/>
    </source>
</evidence>
<dbReference type="InterPro" id="IPR010929">
    <property type="entry name" value="PDR_CDR_ABC"/>
</dbReference>
<dbReference type="Pfam" id="PF00005">
    <property type="entry name" value="ABC_tran"/>
    <property type="match status" value="2"/>
</dbReference>
<evidence type="ECO:0000256" key="4">
    <source>
        <dbReference type="ARBA" id="ARBA00022692"/>
    </source>
</evidence>
<evidence type="ECO:0000256" key="8">
    <source>
        <dbReference type="ARBA" id="ARBA00023136"/>
    </source>
</evidence>
<dbReference type="eggNOG" id="KOG0065">
    <property type="taxonomic scope" value="Eukaryota"/>
</dbReference>
<feature type="transmembrane region" description="Helical" evidence="14">
    <location>
        <begin position="622"/>
        <end position="639"/>
    </location>
</feature>
<dbReference type="GeneID" id="8438982"/>
<evidence type="ECO:0000256" key="7">
    <source>
        <dbReference type="ARBA" id="ARBA00022989"/>
    </source>
</evidence>
<comment type="catalytic activity">
    <reaction evidence="9">
        <text>(R)-miconazole(in) + ATP + H2O = (R)-miconazole(out) + ADP + phosphate + H(+)</text>
        <dbReference type="Rhea" id="RHEA:61928"/>
        <dbReference type="ChEBI" id="CHEBI:15377"/>
        <dbReference type="ChEBI" id="CHEBI:15378"/>
        <dbReference type="ChEBI" id="CHEBI:30616"/>
        <dbReference type="ChEBI" id="CHEBI:43474"/>
        <dbReference type="ChEBI" id="CHEBI:82894"/>
        <dbReference type="ChEBI" id="CHEBI:456216"/>
    </reaction>
    <physiologicalReaction direction="left-to-right" evidence="9">
        <dbReference type="Rhea" id="RHEA:61929"/>
    </physiologicalReaction>
</comment>
<dbReference type="InterPro" id="IPR003593">
    <property type="entry name" value="AAA+_ATPase"/>
</dbReference>
<dbReference type="InterPro" id="IPR027417">
    <property type="entry name" value="P-loop_NTPase"/>
</dbReference>
<dbReference type="SUPFAM" id="SSF52540">
    <property type="entry name" value="P-loop containing nucleoside triphosphate hydrolases"/>
    <property type="match status" value="2"/>
</dbReference>
<evidence type="ECO:0000313" key="17">
    <source>
        <dbReference type="Proteomes" id="UP000002058"/>
    </source>
</evidence>
<dbReference type="OMA" id="YSKIWVH"/>
<feature type="transmembrane region" description="Helical" evidence="14">
    <location>
        <begin position="1030"/>
        <end position="1049"/>
    </location>
</feature>
<dbReference type="EMBL" id="CH476616">
    <property type="protein sequence ID" value="EEP78119.1"/>
    <property type="molecule type" value="Genomic_DNA"/>
</dbReference>
<accession>C4JNG6</accession>
<keyword evidence="5" id="KW-0547">Nucleotide-binding</keyword>
<proteinExistence type="inferred from homology"/>